<dbReference type="InterPro" id="IPR011032">
    <property type="entry name" value="GroES-like_sf"/>
</dbReference>
<evidence type="ECO:0000313" key="2">
    <source>
        <dbReference type="EMBL" id="QDT57377.1"/>
    </source>
</evidence>
<evidence type="ECO:0000313" key="3">
    <source>
        <dbReference type="Proteomes" id="UP000315700"/>
    </source>
</evidence>
<dbReference type="CDD" id="cd05280">
    <property type="entry name" value="MDR_yhdh_yhfp"/>
    <property type="match status" value="1"/>
</dbReference>
<organism evidence="2 3">
    <name type="scientific">Caulifigura coniformis</name>
    <dbReference type="NCBI Taxonomy" id="2527983"/>
    <lineage>
        <taxon>Bacteria</taxon>
        <taxon>Pseudomonadati</taxon>
        <taxon>Planctomycetota</taxon>
        <taxon>Planctomycetia</taxon>
        <taxon>Planctomycetales</taxon>
        <taxon>Planctomycetaceae</taxon>
        <taxon>Caulifigura</taxon>
    </lineage>
</organism>
<dbReference type="InParanoid" id="A0A517SMM2"/>
<dbReference type="GO" id="GO:0043957">
    <property type="term" value="F:acryloyl-CoA reductase (NADPH) activity"/>
    <property type="evidence" value="ECO:0007669"/>
    <property type="project" value="UniProtKB-EC"/>
</dbReference>
<protein>
    <submittedName>
        <fullName evidence="2">Putative acrylyl-CoA reductase AcuI</fullName>
        <ecNumber evidence="2">1.3.1.84</ecNumber>
    </submittedName>
</protein>
<name>A0A517SMM2_9PLAN</name>
<dbReference type="AlphaFoldDB" id="A0A517SMM2"/>
<dbReference type="SUPFAM" id="SSF51735">
    <property type="entry name" value="NAD(P)-binding Rossmann-fold domains"/>
    <property type="match status" value="1"/>
</dbReference>
<dbReference type="InterPro" id="IPR013149">
    <property type="entry name" value="ADH-like_C"/>
</dbReference>
<dbReference type="NCBIfam" id="TIGR02823">
    <property type="entry name" value="oxido_YhdH"/>
    <property type="match status" value="1"/>
</dbReference>
<dbReference type="InterPro" id="IPR020843">
    <property type="entry name" value="ER"/>
</dbReference>
<keyword evidence="2" id="KW-0560">Oxidoreductase</keyword>
<dbReference type="KEGG" id="ccos:Pan44_54460"/>
<dbReference type="Proteomes" id="UP000315700">
    <property type="component" value="Chromosome"/>
</dbReference>
<dbReference type="InterPro" id="IPR036291">
    <property type="entry name" value="NAD(P)-bd_dom_sf"/>
</dbReference>
<feature type="domain" description="Enoyl reductase (ER)" evidence="1">
    <location>
        <begin position="20"/>
        <end position="328"/>
    </location>
</feature>
<dbReference type="Gene3D" id="3.40.50.720">
    <property type="entry name" value="NAD(P)-binding Rossmann-like Domain"/>
    <property type="match status" value="1"/>
</dbReference>
<dbReference type="InterPro" id="IPR051397">
    <property type="entry name" value="Zn-ADH-like_protein"/>
</dbReference>
<dbReference type="EC" id="1.3.1.84" evidence="2"/>
<dbReference type="Pfam" id="PF00107">
    <property type="entry name" value="ADH_zinc_N"/>
    <property type="match status" value="1"/>
</dbReference>
<dbReference type="EMBL" id="CP036271">
    <property type="protein sequence ID" value="QDT57377.1"/>
    <property type="molecule type" value="Genomic_DNA"/>
</dbReference>
<dbReference type="FunCoup" id="A0A517SMM2">
    <property type="interactions" value="71"/>
</dbReference>
<evidence type="ECO:0000259" key="1">
    <source>
        <dbReference type="SMART" id="SM00829"/>
    </source>
</evidence>
<dbReference type="InterPro" id="IPR014188">
    <property type="entry name" value="Acrylyl-CoA_reductase_AcuI"/>
</dbReference>
<dbReference type="InterPro" id="IPR013154">
    <property type="entry name" value="ADH-like_N"/>
</dbReference>
<dbReference type="PANTHER" id="PTHR43677">
    <property type="entry name" value="SHORT-CHAIN DEHYDROGENASE/REDUCTASE"/>
    <property type="match status" value="1"/>
</dbReference>
<dbReference type="SUPFAM" id="SSF50129">
    <property type="entry name" value="GroES-like"/>
    <property type="match status" value="1"/>
</dbReference>
<dbReference type="SMART" id="SM00829">
    <property type="entry name" value="PKS_ER"/>
    <property type="match status" value="1"/>
</dbReference>
<reference evidence="2 3" key="1">
    <citation type="submission" date="2019-02" db="EMBL/GenBank/DDBJ databases">
        <title>Deep-cultivation of Planctomycetes and their phenomic and genomic characterization uncovers novel biology.</title>
        <authorList>
            <person name="Wiegand S."/>
            <person name="Jogler M."/>
            <person name="Boedeker C."/>
            <person name="Pinto D."/>
            <person name="Vollmers J."/>
            <person name="Rivas-Marin E."/>
            <person name="Kohn T."/>
            <person name="Peeters S.H."/>
            <person name="Heuer A."/>
            <person name="Rast P."/>
            <person name="Oberbeckmann S."/>
            <person name="Bunk B."/>
            <person name="Jeske O."/>
            <person name="Meyerdierks A."/>
            <person name="Storesund J.E."/>
            <person name="Kallscheuer N."/>
            <person name="Luecker S."/>
            <person name="Lage O.M."/>
            <person name="Pohl T."/>
            <person name="Merkel B.J."/>
            <person name="Hornburger P."/>
            <person name="Mueller R.-W."/>
            <person name="Bruemmer F."/>
            <person name="Labrenz M."/>
            <person name="Spormann A.M."/>
            <person name="Op den Camp H."/>
            <person name="Overmann J."/>
            <person name="Amann R."/>
            <person name="Jetten M.S.M."/>
            <person name="Mascher T."/>
            <person name="Medema M.H."/>
            <person name="Devos D.P."/>
            <person name="Kaster A.-K."/>
            <person name="Ovreas L."/>
            <person name="Rohde M."/>
            <person name="Galperin M.Y."/>
            <person name="Jogler C."/>
        </authorList>
    </citation>
    <scope>NUCLEOTIDE SEQUENCE [LARGE SCALE GENOMIC DNA]</scope>
    <source>
        <strain evidence="2 3">Pan44</strain>
    </source>
</reference>
<gene>
    <name evidence="2" type="primary">acuI</name>
    <name evidence="2" type="ORF">Pan44_54460</name>
</gene>
<accession>A0A517SMM2</accession>
<dbReference type="Gene3D" id="3.90.180.10">
    <property type="entry name" value="Medium-chain alcohol dehydrogenases, catalytic domain"/>
    <property type="match status" value="1"/>
</dbReference>
<keyword evidence="3" id="KW-1185">Reference proteome</keyword>
<sequence>MRPESFRCYFVEQVGQEIHGSVQERPFVELPADDVLIRVSHSSLNYKDAMAASGHRGIVKTFPHVPGIDAAGVVVESTDPAFLPGDEVIATGREIGVERWGAWSEYLRAPAAWVQHVPEGLTPFETMVLGTAGFTAAQCVAALLEHGVTPDQGEIVVTGATGGVGSLAIRILARLGYNVAAVSGKESQANWLRKQGASRVIPRSDFVDSGSRPLLNAAWAGGVDTVGGPALATMIRATHHRGCVAACGVVGGAELPLTVYPFILRGVTLAGIDSAWCPDHRRTEIWRRLGHEWKIDGLEAMAVEVPLDKVGDAVQAMLAGHALGRTVVSLQ</sequence>
<dbReference type="PANTHER" id="PTHR43677:SF1">
    <property type="entry name" value="ACRYLYL-COA REDUCTASE ACUI-RELATED"/>
    <property type="match status" value="1"/>
</dbReference>
<proteinExistence type="predicted"/>
<dbReference type="Pfam" id="PF08240">
    <property type="entry name" value="ADH_N"/>
    <property type="match status" value="1"/>
</dbReference>